<dbReference type="FunFam" id="1.10.720.40:FF:000001">
    <property type="entry name" value="LEM domain containing 2, isoform CRA_a"/>
    <property type="match status" value="1"/>
</dbReference>
<comment type="function">
    <text evidence="13">Involved in mitotic nuclear envelope reassembly by promoting dephosphorylation of BAF/BANF1 during mitotic exit. Coordinates the control of BAF/BANF1 dephosphorylation by inhibiting VRK1 kinase and promoting dephosphorylation of BAF/BANF1 by protein phosphatase 2A (PP2A), thereby facilitating nuclear envelope assembly. May regulate nuclear localization of VRK1 in non-dividing cells. It is unclear whether it acts as a real PP2A regulatory subunit or whether it is involved in recruitment of the PP2A complex. Involved in brain development.</text>
</comment>
<evidence type="ECO:0000256" key="16">
    <source>
        <dbReference type="ARBA" id="ARBA00081980"/>
    </source>
</evidence>
<keyword evidence="10" id="KW-0040">ANK repeat</keyword>
<evidence type="ECO:0000256" key="8">
    <source>
        <dbReference type="ARBA" id="ARBA00022968"/>
    </source>
</evidence>
<dbReference type="GO" id="GO:0031468">
    <property type="term" value="P:nuclear membrane reassembly"/>
    <property type="evidence" value="ECO:0007669"/>
    <property type="project" value="UniProtKB-ARBA"/>
</dbReference>
<evidence type="ECO:0000313" key="21">
    <source>
        <dbReference type="Proteomes" id="UP000288216"/>
    </source>
</evidence>
<feature type="coiled-coil region" evidence="17">
    <location>
        <begin position="766"/>
        <end position="997"/>
    </location>
</feature>
<gene>
    <name evidence="20" type="ORF">scyTo_0016530</name>
</gene>
<dbReference type="Pfam" id="PF03020">
    <property type="entry name" value="LEM"/>
    <property type="match status" value="1"/>
</dbReference>
<keyword evidence="3" id="KW-0597">Phosphoprotein</keyword>
<keyword evidence="21" id="KW-1185">Reference proteome</keyword>
<evidence type="ECO:0000313" key="20">
    <source>
        <dbReference type="EMBL" id="GCB76204.1"/>
    </source>
</evidence>
<dbReference type="Pfam" id="PF12796">
    <property type="entry name" value="Ank_2"/>
    <property type="match status" value="1"/>
</dbReference>
<dbReference type="GO" id="GO:0051721">
    <property type="term" value="F:protein phosphatase 2A binding"/>
    <property type="evidence" value="ECO:0007669"/>
    <property type="project" value="TreeGrafter"/>
</dbReference>
<keyword evidence="17" id="KW-0175">Coiled coil</keyword>
<keyword evidence="5" id="KW-0812">Transmembrane</keyword>
<dbReference type="InterPro" id="IPR011015">
    <property type="entry name" value="LEM/LEM-like_dom_sf"/>
</dbReference>
<accession>A0A401PSU1</accession>
<dbReference type="Pfam" id="PF24567">
    <property type="entry name" value="ANKLE2_3rd"/>
    <property type="match status" value="1"/>
</dbReference>
<comment type="subcellular location">
    <subcellularLocation>
        <location evidence="1">Endoplasmic reticulum membrane</location>
        <topology evidence="1">Single-pass type III membrane protein</topology>
    </subcellularLocation>
</comment>
<dbReference type="EMBL" id="BFAA01010036">
    <property type="protein sequence ID" value="GCB76204.1"/>
    <property type="molecule type" value="Genomic_DNA"/>
</dbReference>
<feature type="compositionally biased region" description="Polar residues" evidence="18">
    <location>
        <begin position="1093"/>
        <end position="1117"/>
    </location>
</feature>
<keyword evidence="11" id="KW-0472">Membrane</keyword>
<feature type="coiled-coil region" evidence="17">
    <location>
        <begin position="227"/>
        <end position="737"/>
    </location>
</feature>
<dbReference type="SUPFAM" id="SSF63451">
    <property type="entry name" value="LEM domain"/>
    <property type="match status" value="1"/>
</dbReference>
<dbReference type="Gene3D" id="1.25.40.20">
    <property type="entry name" value="Ankyrin repeat-containing domain"/>
    <property type="match status" value="1"/>
</dbReference>
<dbReference type="InterPro" id="IPR002110">
    <property type="entry name" value="Ankyrin_rpt"/>
</dbReference>
<dbReference type="Gene3D" id="1.10.720.40">
    <property type="match status" value="1"/>
</dbReference>
<reference evidence="20 21" key="1">
    <citation type="journal article" date="2018" name="Nat. Ecol. Evol.">
        <title>Shark genomes provide insights into elasmobranch evolution and the origin of vertebrates.</title>
        <authorList>
            <person name="Hara Y"/>
            <person name="Yamaguchi K"/>
            <person name="Onimaru K"/>
            <person name="Kadota M"/>
            <person name="Koyanagi M"/>
            <person name="Keeley SD"/>
            <person name="Tatsumi K"/>
            <person name="Tanaka K"/>
            <person name="Motone F"/>
            <person name="Kageyama Y"/>
            <person name="Nozu R"/>
            <person name="Adachi N"/>
            <person name="Nishimura O"/>
            <person name="Nakagawa R"/>
            <person name="Tanegashima C"/>
            <person name="Kiyatake I"/>
            <person name="Matsumoto R"/>
            <person name="Murakumo K"/>
            <person name="Nishida K"/>
            <person name="Terakita A"/>
            <person name="Kuratani S"/>
            <person name="Sato K"/>
            <person name="Hyodo S Kuraku.S."/>
        </authorList>
    </citation>
    <scope>NUCLEOTIDE SEQUENCE [LARGE SCALE GENOMIC DNA]</scope>
</reference>
<dbReference type="PROSITE" id="PS50954">
    <property type="entry name" value="LEM"/>
    <property type="match status" value="1"/>
</dbReference>
<dbReference type="SUPFAM" id="SSF48403">
    <property type="entry name" value="Ankyrin repeat"/>
    <property type="match status" value="1"/>
</dbReference>
<evidence type="ECO:0000256" key="2">
    <source>
        <dbReference type="ARBA" id="ARBA00007597"/>
    </source>
</evidence>
<feature type="compositionally biased region" description="Basic and acidic residues" evidence="18">
    <location>
        <begin position="1172"/>
        <end position="1181"/>
    </location>
</feature>
<keyword evidence="9" id="KW-1133">Transmembrane helix</keyword>
<comment type="subunit">
    <text evidence="14">Interacts with BAF/BANF1. Interacts with protein phosphatase 2A (PP2A) components PPP2C (PPP2CA or PPP2CB) and PPP2R1A.</text>
</comment>
<feature type="coiled-coil region" evidence="17">
    <location>
        <begin position="1042"/>
        <end position="1069"/>
    </location>
</feature>
<keyword evidence="7" id="KW-0256">Endoplasmic reticulum</keyword>
<evidence type="ECO:0000256" key="3">
    <source>
        <dbReference type="ARBA" id="ARBA00022553"/>
    </source>
</evidence>
<keyword evidence="12" id="KW-0131">Cell cycle</keyword>
<dbReference type="GO" id="GO:0051301">
    <property type="term" value="P:cell division"/>
    <property type="evidence" value="ECO:0007669"/>
    <property type="project" value="UniProtKB-KW"/>
</dbReference>
<dbReference type="OrthoDB" id="7446186at2759"/>
<dbReference type="SMART" id="SM00248">
    <property type="entry name" value="ANK"/>
    <property type="match status" value="2"/>
</dbReference>
<dbReference type="Proteomes" id="UP000288216">
    <property type="component" value="Unassembled WGS sequence"/>
</dbReference>
<evidence type="ECO:0000256" key="14">
    <source>
        <dbReference type="ARBA" id="ARBA00063367"/>
    </source>
</evidence>
<dbReference type="PANTHER" id="PTHR12349:SF4">
    <property type="entry name" value="ANKYRIN REPEAT AND LEM DOMAIN-CONTAINING PROTEIN 2"/>
    <property type="match status" value="1"/>
</dbReference>
<feature type="compositionally biased region" description="Basic and acidic residues" evidence="18">
    <location>
        <begin position="1234"/>
        <end position="1243"/>
    </location>
</feature>
<evidence type="ECO:0000256" key="7">
    <source>
        <dbReference type="ARBA" id="ARBA00022824"/>
    </source>
</evidence>
<evidence type="ECO:0000256" key="10">
    <source>
        <dbReference type="ARBA" id="ARBA00023043"/>
    </source>
</evidence>
<feature type="compositionally biased region" description="Polar residues" evidence="18">
    <location>
        <begin position="1244"/>
        <end position="1255"/>
    </location>
</feature>
<feature type="domain" description="LEM" evidence="19">
    <location>
        <begin position="1128"/>
        <end position="1172"/>
    </location>
</feature>
<keyword evidence="6" id="KW-0498">Mitosis</keyword>
<evidence type="ECO:0000256" key="11">
    <source>
        <dbReference type="ARBA" id="ARBA00023136"/>
    </source>
</evidence>
<feature type="non-terminal residue" evidence="20">
    <location>
        <position position="1"/>
    </location>
</feature>
<comment type="similarity">
    <text evidence="2">Belongs to the ANKLE2 family.</text>
</comment>
<evidence type="ECO:0000256" key="13">
    <source>
        <dbReference type="ARBA" id="ARBA00056222"/>
    </source>
</evidence>
<evidence type="ECO:0000256" key="1">
    <source>
        <dbReference type="ARBA" id="ARBA00004643"/>
    </source>
</evidence>
<evidence type="ECO:0000256" key="12">
    <source>
        <dbReference type="ARBA" id="ARBA00023306"/>
    </source>
</evidence>
<evidence type="ECO:0000259" key="19">
    <source>
        <dbReference type="PROSITE" id="PS50954"/>
    </source>
</evidence>
<evidence type="ECO:0000256" key="5">
    <source>
        <dbReference type="ARBA" id="ARBA00022692"/>
    </source>
</evidence>
<feature type="region of interest" description="Disordered" evidence="18">
    <location>
        <begin position="1093"/>
        <end position="1119"/>
    </location>
</feature>
<dbReference type="STRING" id="75743.A0A401PSU1"/>
<keyword evidence="8" id="KW-0735">Signal-anchor</keyword>
<dbReference type="GO" id="GO:0007399">
    <property type="term" value="P:nervous system development"/>
    <property type="evidence" value="ECO:0007669"/>
    <property type="project" value="UniProtKB-ARBA"/>
</dbReference>
<evidence type="ECO:0000256" key="15">
    <source>
        <dbReference type="ARBA" id="ARBA00074558"/>
    </source>
</evidence>
<sequence length="1989" mass="224623">SACVVISIYSVSMESSVAESHDDLMQILKEKMRLEGQLEALSSEANEGLKEKTELQAQLAALNARLQAQDEQKVLSEQKQSLLNSEVSTLRQTCSSLEQAMTELQTNLEAKNAGLAALNNDLLLSEEQYQRLMGKVTEMQHTLSNRDHSVHAIQQQMTVLQSQLQQVQLDRATLTSQLKASKSEITSLQQVRLWYQQQLTLAQEARVRLQSEMANVQAGHMGQAAMLEHLKIENVSLSQQLTDTQQRSIKEKERIAMHLQNIEVDMLDQEKAFQQIQEAKGMVEDDLSRKLEEFAEEREHLQKLANSATAVERQLEQVRLTLHQRELQLESLEQEQLELLKQLTVSQESLHIKDQSLNELQARYDELEACLTEIQTEANAKDEAIQFLQNEKIVLEVALQAGKTDKVVLTEGAKKLEEDTEMVSEILEQLRQEIAVKTGLVENMQKENTSLKKQTQKLKEQLVQQKVMVEAYRRDANSKDQLINELKSAKKKLELEVKELKQNAVVLQIDKKSAKNEHVQLQKEISRVHQQLTDLEAQLQLAQEERDELNTELQSVQFDKNQLASFSHENEELKKQVEQMQEEAKKGISEQKTRMKKLGTDLNSAQKEMKAKHKAYESAVGILSRRLQEALGAKETAEAELSKLKDQITEGGNDKVLQERIQALQLELQAVNHSKATLEKELQAIILLTSQELEDYREKVLDLEDELQESRGYRKKIRRLEEANKKLTLELEHERGKHVGLSQSHAALKEHTSILETALSKREADLVQLNLQVQAVLKRKEEEDQQMKQLVQTLQIALEKEKGNVNELKQQVSANKAEAGHNRRHYRAAALELSEVKKELYAKEQLVEALQAEADKLQAQDEKHTQEIAQFQEELAAAHSQLKLLQKQLDEQLDKPATVNQEVEDLKWEVEQKERDLQALRQQLSLTEQRSQKELEGLQEAFQGIKANLEELQEELAVTRKDKFMLQTKVSELRNTMKTLLQQNHQLKMDLKQTKTRKRIELKGDAVSSNPVTPVKIPDCPVPASLLEELLRPPMAVSKEPLNNLHSCLKQLRQEMDSLQRQMEEHTVTVHQSMSSWTQMEGQLMELTVDGTSPTAELSSNSTETDVDNAENTNHANRTYKDRMESILMRLKQLTPTELRQEILNAGLNYGPITSTTRFIFEKKLAQVLERQEGGEADRPPELTNDSAKSEDSSALRSHSSDLSDCSSAACSAGSHSDGHFGYDVGLNPPDETALSKDVDSRDLQNSTEQMSGGSAATSSLYYGVCPVWDDILSRNDKVHVYLDKKEALQAVKMMKGSRFKAFTNREDAEKFARGICDYYPSPSKSSACISPLKASVMCNRDGVSSLEVESTNRERANSFKSPRSQDLTSKLRKAIEKGDKTAFLDLVWSNPRYLIGSGDNPTVLQEGCRYNGVHVAAKENQPQICQLLLDTLENPAFMRLMYPDDNEAMLQKRIKYIVDLYLNTPDKMGFDTPLHFACKFGHAEMVNILCSHPDTSKSSRNKYDLTPMEVICERSKNKSEELKENIREYLQDRYYVPLLRDTDNSCPAVIGSPWSPDQSAKLYCTSLPRHSGNPKDPVMEVRAFAGPMSPSKAEEFRRVWKTPSREKASEFKKADAERGYERVGRDLAHGMGHPWAEYWEFLSCFIDLAAPEGIRKIEEYLSQKAEQEGGDVYICKQFKSPPPSGKTSKYCNSISVGAFLDDGDISLEELKNRQNAALKVSRSMVTPGNSPRATGENGCHILPVQRTTDRIDSTDNLSKPDMEISPNLNGICSPVGNEKPGGRCSHSFTRVGSEDILSPVSNLMADFEKLSLHDDKERNLFSETSEVTADLMGSNVSGLVPAENSAKNQDIHFNQADLIETDMLTETENENPLLAPNQPVLEGSEEISDLLSLCMSKVEALQLENQRNYAHSNTLACRTESSPALEREVSEHFSTAESNASQIKLNSRSNRQLESFACRSPEDIQQLLPKHTPGILRRGSTKGIFLVG</sequence>
<name>A0A401PSU1_SCYTO</name>
<feature type="region of interest" description="Disordered" evidence="18">
    <location>
        <begin position="1222"/>
        <end position="1255"/>
    </location>
</feature>
<dbReference type="InterPro" id="IPR036770">
    <property type="entry name" value="Ankyrin_rpt-contain_sf"/>
</dbReference>
<evidence type="ECO:0000256" key="6">
    <source>
        <dbReference type="ARBA" id="ARBA00022776"/>
    </source>
</evidence>
<dbReference type="InterPro" id="IPR003887">
    <property type="entry name" value="LEM_dom"/>
</dbReference>
<dbReference type="PANTHER" id="PTHR12349">
    <property type="entry name" value="ANKYRIN REPEAT AND LEM DOMAIN-CONTAINING PROTEIN 2"/>
    <property type="match status" value="1"/>
</dbReference>
<evidence type="ECO:0000256" key="17">
    <source>
        <dbReference type="SAM" id="Coils"/>
    </source>
</evidence>
<feature type="region of interest" description="Disordered" evidence="18">
    <location>
        <begin position="1172"/>
        <end position="1209"/>
    </location>
</feature>
<dbReference type="InterPro" id="IPR056237">
    <property type="entry name" value="ANKLE2_3rd"/>
</dbReference>
<feature type="coiled-coil region" evidence="17">
    <location>
        <begin position="24"/>
        <end position="184"/>
    </location>
</feature>
<evidence type="ECO:0000256" key="4">
    <source>
        <dbReference type="ARBA" id="ARBA00022618"/>
    </source>
</evidence>
<protein>
    <recommendedName>
        <fullName evidence="15">Ankyrin repeat and LEM domain-containing protein 2</fullName>
    </recommendedName>
    <alternativeName>
        <fullName evidence="16">LEM domain-containing protein 4</fullName>
    </alternativeName>
</protein>
<dbReference type="FunFam" id="1.25.40.20:FF:000072">
    <property type="entry name" value="Ankyrin repeat and LEM domain containing 2"/>
    <property type="match status" value="1"/>
</dbReference>
<keyword evidence="4" id="KW-0132">Cell division</keyword>
<dbReference type="GO" id="GO:0005789">
    <property type="term" value="C:endoplasmic reticulum membrane"/>
    <property type="evidence" value="ECO:0007669"/>
    <property type="project" value="UniProtKB-SubCell"/>
</dbReference>
<evidence type="ECO:0000256" key="18">
    <source>
        <dbReference type="SAM" id="MobiDB-lite"/>
    </source>
</evidence>
<evidence type="ECO:0000256" key="9">
    <source>
        <dbReference type="ARBA" id="ARBA00022989"/>
    </source>
</evidence>
<comment type="caution">
    <text evidence="20">The sequence shown here is derived from an EMBL/GenBank/DDBJ whole genome shotgun (WGS) entry which is preliminary data.</text>
</comment>
<dbReference type="SMART" id="SM00540">
    <property type="entry name" value="LEM"/>
    <property type="match status" value="1"/>
</dbReference>
<organism evidence="20 21">
    <name type="scientific">Scyliorhinus torazame</name>
    <name type="common">Cloudy catshark</name>
    <name type="synonym">Catulus torazame</name>
    <dbReference type="NCBI Taxonomy" id="75743"/>
    <lineage>
        <taxon>Eukaryota</taxon>
        <taxon>Metazoa</taxon>
        <taxon>Chordata</taxon>
        <taxon>Craniata</taxon>
        <taxon>Vertebrata</taxon>
        <taxon>Chondrichthyes</taxon>
        <taxon>Elasmobranchii</taxon>
        <taxon>Galeomorphii</taxon>
        <taxon>Galeoidea</taxon>
        <taxon>Carcharhiniformes</taxon>
        <taxon>Scyliorhinidae</taxon>
        <taxon>Scyliorhinus</taxon>
    </lineage>
</organism>
<feature type="compositionally biased region" description="Basic and acidic residues" evidence="18">
    <location>
        <begin position="1188"/>
        <end position="1202"/>
    </location>
</feature>
<proteinExistence type="inferred from homology"/>